<gene>
    <name evidence="6" type="ORF">A3K86_04645</name>
</gene>
<dbReference type="SUPFAM" id="SSF53067">
    <property type="entry name" value="Actin-like ATPase domain"/>
    <property type="match status" value="1"/>
</dbReference>
<dbReference type="InterPro" id="IPR036388">
    <property type="entry name" value="WH-like_DNA-bd_sf"/>
</dbReference>
<sequence>MYVAQPGHIDHIKRNNAGSVYKLIDLYGPISRIELSKRSQLAPASITKITRELIEAHLIKETQYQESTTRGRPAIGLVPANEGWQFMSLRLGRGYLTIALHEMGGDILVEERQNIEELEQGAVLDKLLTEINAFFANHVDEVDRITAIAVSLPGVVNAQDGIVVQMPHYNVENLPLGPAIHKATGLPVFIGNDTRSWALAEKLFGNSRGIANSILVSIHHGVGAGIVLDNNVLQGRIGNVGELGHIQIKPYGKRCFCGNHGCLETVASTPAVLEQVENRLREGHPSTLHGQVLTIEKICEAAMNNDTLARQVIIELGHHLGQAIAIMVNLFNPEKILIGGEFNHAKKILFPAIMECVRTQSLPVYNKDLVIDESCFYTQATMPGAALVKQALYDGHLLMKLINEG</sequence>
<evidence type="ECO:0000313" key="6">
    <source>
        <dbReference type="EMBL" id="OAN18191.1"/>
    </source>
</evidence>
<dbReference type="Pfam" id="PF00480">
    <property type="entry name" value="ROK"/>
    <property type="match status" value="1"/>
</dbReference>
<evidence type="ECO:0000256" key="4">
    <source>
        <dbReference type="ARBA" id="ARBA00023163"/>
    </source>
</evidence>
<dbReference type="InterPro" id="IPR036390">
    <property type="entry name" value="WH_DNA-bd_sf"/>
</dbReference>
<keyword evidence="5" id="KW-0119">Carbohydrate metabolism</keyword>
<dbReference type="RefSeq" id="WP_068328379.1">
    <property type="nucleotide sequence ID" value="NZ_LVHF01000012.1"/>
</dbReference>
<dbReference type="GO" id="GO:0006355">
    <property type="term" value="P:regulation of DNA-templated transcription"/>
    <property type="evidence" value="ECO:0007669"/>
    <property type="project" value="UniProtKB-ARBA"/>
</dbReference>
<dbReference type="Gene3D" id="3.30.420.40">
    <property type="match status" value="2"/>
</dbReference>
<dbReference type="InterPro" id="IPR000600">
    <property type="entry name" value="ROK"/>
</dbReference>
<evidence type="ECO:0000256" key="5">
    <source>
        <dbReference type="ARBA" id="ARBA00023277"/>
    </source>
</evidence>
<keyword evidence="7" id="KW-1185">Reference proteome</keyword>
<dbReference type="InterPro" id="IPR049874">
    <property type="entry name" value="ROK_cs"/>
</dbReference>
<comment type="caution">
    <text evidence="6">The sequence shown here is derived from an EMBL/GenBank/DDBJ whole genome shotgun (WGS) entry which is preliminary data.</text>
</comment>
<dbReference type="PROSITE" id="PS01125">
    <property type="entry name" value="ROK"/>
    <property type="match status" value="1"/>
</dbReference>
<dbReference type="Gene3D" id="1.10.10.10">
    <property type="entry name" value="Winged helix-like DNA-binding domain superfamily/Winged helix DNA-binding domain"/>
    <property type="match status" value="1"/>
</dbReference>
<dbReference type="GO" id="GO:0003677">
    <property type="term" value="F:DNA binding"/>
    <property type="evidence" value="ECO:0007669"/>
    <property type="project" value="UniProtKB-KW"/>
</dbReference>
<name>A0A178KLR4_9GAMM</name>
<dbReference type="InterPro" id="IPR043129">
    <property type="entry name" value="ATPase_NBD"/>
</dbReference>
<reference evidence="6 7" key="1">
    <citation type="submission" date="2016-03" db="EMBL/GenBank/DDBJ databases">
        <title>Photobacterium proteolyticum sp. nov. a protease producing bacterium isolated from ocean sediments of Laizhou Bay.</title>
        <authorList>
            <person name="Li Y."/>
        </authorList>
    </citation>
    <scope>NUCLEOTIDE SEQUENCE [LARGE SCALE GENOMIC DNA]</scope>
    <source>
        <strain evidence="6 7">R-40508</strain>
    </source>
</reference>
<dbReference type="STRING" id="858640.A3K86_04645"/>
<dbReference type="OrthoDB" id="3189808at2"/>
<keyword evidence="2" id="KW-0805">Transcription regulation</keyword>
<evidence type="ECO:0000256" key="2">
    <source>
        <dbReference type="ARBA" id="ARBA00023015"/>
    </source>
</evidence>
<accession>A0A178KLR4</accession>
<organism evidence="6 7">
    <name type="scientific">Photobacterium jeanii</name>
    <dbReference type="NCBI Taxonomy" id="858640"/>
    <lineage>
        <taxon>Bacteria</taxon>
        <taxon>Pseudomonadati</taxon>
        <taxon>Pseudomonadota</taxon>
        <taxon>Gammaproteobacteria</taxon>
        <taxon>Vibrionales</taxon>
        <taxon>Vibrionaceae</taxon>
        <taxon>Photobacterium</taxon>
    </lineage>
</organism>
<evidence type="ECO:0000256" key="3">
    <source>
        <dbReference type="ARBA" id="ARBA00023125"/>
    </source>
</evidence>
<dbReference type="Proteomes" id="UP000078503">
    <property type="component" value="Unassembled WGS sequence"/>
</dbReference>
<dbReference type="FunFam" id="1.10.10.10:FF:000045">
    <property type="entry name" value="ROK family transcriptional regulator"/>
    <property type="match status" value="1"/>
</dbReference>
<dbReference type="SUPFAM" id="SSF46785">
    <property type="entry name" value="Winged helix' DNA-binding domain"/>
    <property type="match status" value="1"/>
</dbReference>
<dbReference type="EMBL" id="LVHF01000012">
    <property type="protein sequence ID" value="OAN18191.1"/>
    <property type="molecule type" value="Genomic_DNA"/>
</dbReference>
<keyword evidence="4" id="KW-0804">Transcription</keyword>
<dbReference type="GO" id="GO:0006351">
    <property type="term" value="P:DNA-templated transcription"/>
    <property type="evidence" value="ECO:0007669"/>
    <property type="project" value="TreeGrafter"/>
</dbReference>
<comment type="similarity">
    <text evidence="1">Belongs to the ROK (NagC/XylR) family.</text>
</comment>
<keyword evidence="3" id="KW-0238">DNA-binding</keyword>
<proteinExistence type="inferred from homology"/>
<evidence type="ECO:0000313" key="7">
    <source>
        <dbReference type="Proteomes" id="UP000078503"/>
    </source>
</evidence>
<dbReference type="PANTHER" id="PTHR18964">
    <property type="entry name" value="ROK (REPRESSOR, ORF, KINASE) FAMILY"/>
    <property type="match status" value="1"/>
</dbReference>
<dbReference type="PANTHER" id="PTHR18964:SF149">
    <property type="entry name" value="BIFUNCTIONAL UDP-N-ACETYLGLUCOSAMINE 2-EPIMERASE_N-ACETYLMANNOSAMINE KINASE"/>
    <property type="match status" value="1"/>
</dbReference>
<protein>
    <submittedName>
        <fullName evidence="6">Transcriptional regulator</fullName>
    </submittedName>
</protein>
<dbReference type="AlphaFoldDB" id="A0A178KLR4"/>
<evidence type="ECO:0000256" key="1">
    <source>
        <dbReference type="ARBA" id="ARBA00006479"/>
    </source>
</evidence>